<evidence type="ECO:0000313" key="2">
    <source>
        <dbReference type="Proteomes" id="UP001241377"/>
    </source>
</evidence>
<organism evidence="1 2">
    <name type="scientific">Naganishia cerealis</name>
    <dbReference type="NCBI Taxonomy" id="610337"/>
    <lineage>
        <taxon>Eukaryota</taxon>
        <taxon>Fungi</taxon>
        <taxon>Dikarya</taxon>
        <taxon>Basidiomycota</taxon>
        <taxon>Agaricomycotina</taxon>
        <taxon>Tremellomycetes</taxon>
        <taxon>Filobasidiales</taxon>
        <taxon>Filobasidiaceae</taxon>
        <taxon>Naganishia</taxon>
    </lineage>
</organism>
<dbReference type="EMBL" id="JASBWR010000011">
    <property type="protein sequence ID" value="KAJ9110632.1"/>
    <property type="molecule type" value="Genomic_DNA"/>
</dbReference>
<evidence type="ECO:0000313" key="1">
    <source>
        <dbReference type="EMBL" id="KAJ9110632.1"/>
    </source>
</evidence>
<sequence length="236" mass="25963">MRRREQVFDWIAIFFTCVGSAGLILLSIFDAFNHSTIHWIMTIVFIVGVALSAIFQSAEIWSLHKDHPDRNHLKRNSVYKLIIVTIAVLEAIAFGSLYAVCSGKASTARCNRVTSGAAAMEWAVAFTLIFYWLSLVMDPRWQEKNDPSNLAHDFTGREAFSAHPEAWKDPKTGNAMSPATAGTSDARVVPVDGGNAYPDAPGYPSGYEQRMTVENGGRSGRPSTQYGSEAGLMRQV</sequence>
<dbReference type="Proteomes" id="UP001241377">
    <property type="component" value="Unassembled WGS sequence"/>
</dbReference>
<name>A0ACC2WG48_9TREE</name>
<protein>
    <submittedName>
        <fullName evidence="1">Uncharacterized protein</fullName>
    </submittedName>
</protein>
<accession>A0ACC2WG48</accession>
<keyword evidence="2" id="KW-1185">Reference proteome</keyword>
<proteinExistence type="predicted"/>
<reference evidence="1" key="1">
    <citation type="submission" date="2023-04" db="EMBL/GenBank/DDBJ databases">
        <title>Draft Genome sequencing of Naganishia species isolated from polar environments using Oxford Nanopore Technology.</title>
        <authorList>
            <person name="Leo P."/>
            <person name="Venkateswaran K."/>
        </authorList>
    </citation>
    <scope>NUCLEOTIDE SEQUENCE</scope>
    <source>
        <strain evidence="1">MNA-CCFEE 5261</strain>
    </source>
</reference>
<comment type="caution">
    <text evidence="1">The sequence shown here is derived from an EMBL/GenBank/DDBJ whole genome shotgun (WGS) entry which is preliminary data.</text>
</comment>
<gene>
    <name evidence="1" type="ORF">QFC19_001461</name>
</gene>